<comment type="caution">
    <text evidence="11">The sequence shown here is derived from an EMBL/GenBank/DDBJ whole genome shotgun (WGS) entry which is preliminary data.</text>
</comment>
<keyword evidence="7 9" id="KW-0906">Nuclear pore complex</keyword>
<organism evidence="11 12">
    <name type="scientific">Tigriopus californicus</name>
    <name type="common">Marine copepod</name>
    <dbReference type="NCBI Taxonomy" id="6832"/>
    <lineage>
        <taxon>Eukaryota</taxon>
        <taxon>Metazoa</taxon>
        <taxon>Ecdysozoa</taxon>
        <taxon>Arthropoda</taxon>
        <taxon>Crustacea</taxon>
        <taxon>Multicrustacea</taxon>
        <taxon>Hexanauplia</taxon>
        <taxon>Copepoda</taxon>
        <taxon>Harpacticoida</taxon>
        <taxon>Harpacticidae</taxon>
        <taxon>Tigriopus</taxon>
    </lineage>
</organism>
<dbReference type="STRING" id="6832.A0A553P9Q8"/>
<comment type="subcellular location">
    <subcellularLocation>
        <location evidence="1 9">Nucleus</location>
        <location evidence="1 9">Nuclear pore complex</location>
    </subcellularLocation>
</comment>
<comment type="subunit">
    <text evidence="9">Component of the nuclear pore complex (NPC).</text>
</comment>
<comment type="function">
    <text evidence="9">Functions as a component of the nuclear pore complex (NPC).</text>
</comment>
<dbReference type="GO" id="GO:0006606">
    <property type="term" value="P:protein import into nucleus"/>
    <property type="evidence" value="ECO:0007669"/>
    <property type="project" value="TreeGrafter"/>
</dbReference>
<keyword evidence="4 9" id="KW-0509">mRNA transport</keyword>
<evidence type="ECO:0000256" key="6">
    <source>
        <dbReference type="ARBA" id="ARBA00023010"/>
    </source>
</evidence>
<keyword evidence="5 9" id="KW-0653">Protein transport</keyword>
<evidence type="ECO:0000256" key="9">
    <source>
        <dbReference type="RuleBase" id="RU365073"/>
    </source>
</evidence>
<evidence type="ECO:0000256" key="10">
    <source>
        <dbReference type="SAM" id="MobiDB-lite"/>
    </source>
</evidence>
<dbReference type="PANTHER" id="PTHR13373:SF21">
    <property type="entry name" value="NUCLEAR PORE COMPLEX PROTEIN NUP85"/>
    <property type="match status" value="1"/>
</dbReference>
<dbReference type="GO" id="GO:0031965">
    <property type="term" value="C:nuclear membrane"/>
    <property type="evidence" value="ECO:0007669"/>
    <property type="project" value="UniProtKB-UniRule"/>
</dbReference>
<evidence type="ECO:0000256" key="8">
    <source>
        <dbReference type="ARBA" id="ARBA00023242"/>
    </source>
</evidence>
<reference evidence="11 12" key="1">
    <citation type="journal article" date="2018" name="Nat. Ecol. Evol.">
        <title>Genomic signatures of mitonuclear coevolution across populations of Tigriopus californicus.</title>
        <authorList>
            <person name="Barreto F.S."/>
            <person name="Watson E.T."/>
            <person name="Lima T.G."/>
            <person name="Willett C.S."/>
            <person name="Edmands S."/>
            <person name="Li W."/>
            <person name="Burton R.S."/>
        </authorList>
    </citation>
    <scope>NUCLEOTIDE SEQUENCE [LARGE SCALE GENOMIC DNA]</scope>
    <source>
        <strain evidence="11 12">San Diego</strain>
    </source>
</reference>
<evidence type="ECO:0000256" key="3">
    <source>
        <dbReference type="ARBA" id="ARBA00022448"/>
    </source>
</evidence>
<keyword evidence="3 9" id="KW-0813">Transport</keyword>
<dbReference type="GO" id="GO:0045893">
    <property type="term" value="P:positive regulation of DNA-templated transcription"/>
    <property type="evidence" value="ECO:0007669"/>
    <property type="project" value="TreeGrafter"/>
</dbReference>
<name>A0A553P9Q8_TIGCA</name>
<evidence type="ECO:0000256" key="7">
    <source>
        <dbReference type="ARBA" id="ARBA00023132"/>
    </source>
</evidence>
<proteinExistence type="inferred from homology"/>
<comment type="similarity">
    <text evidence="2 9">Belongs to the nucleoporin Nup85 family.</text>
</comment>
<dbReference type="GO" id="GO:0006406">
    <property type="term" value="P:mRNA export from nucleus"/>
    <property type="evidence" value="ECO:0007669"/>
    <property type="project" value="TreeGrafter"/>
</dbReference>
<dbReference type="OMA" id="ELMEWLN"/>
<dbReference type="PANTHER" id="PTHR13373">
    <property type="entry name" value="FROUNT PROTEIN-RELATED"/>
    <property type="match status" value="1"/>
</dbReference>
<keyword evidence="9" id="KW-0472">Membrane</keyword>
<dbReference type="Proteomes" id="UP000318571">
    <property type="component" value="Chromosome 2"/>
</dbReference>
<protein>
    <recommendedName>
        <fullName evidence="9">Nuclear pore complex protein Nup85</fullName>
    </recommendedName>
</protein>
<dbReference type="Pfam" id="PF07575">
    <property type="entry name" value="Nucleopor_Nup85"/>
    <property type="match status" value="1"/>
</dbReference>
<evidence type="ECO:0000256" key="2">
    <source>
        <dbReference type="ARBA" id="ARBA00005573"/>
    </source>
</evidence>
<dbReference type="EMBL" id="VCGU01000005">
    <property type="protein sequence ID" value="TRY74421.1"/>
    <property type="molecule type" value="Genomic_DNA"/>
</dbReference>
<dbReference type="AlphaFoldDB" id="A0A553P9Q8"/>
<evidence type="ECO:0000313" key="12">
    <source>
        <dbReference type="Proteomes" id="UP000318571"/>
    </source>
</evidence>
<gene>
    <name evidence="11" type="ORF">TCAL_10429</name>
</gene>
<keyword evidence="12" id="KW-1185">Reference proteome</keyword>
<evidence type="ECO:0000256" key="4">
    <source>
        <dbReference type="ARBA" id="ARBA00022816"/>
    </source>
</evidence>
<dbReference type="GO" id="GO:0031080">
    <property type="term" value="C:nuclear pore outer ring"/>
    <property type="evidence" value="ECO:0007669"/>
    <property type="project" value="TreeGrafter"/>
</dbReference>
<accession>A0A553P9Q8</accession>
<keyword evidence="8 9" id="KW-0539">Nucleus</keyword>
<dbReference type="InterPro" id="IPR011502">
    <property type="entry name" value="Nucleoporin_Nup85"/>
</dbReference>
<evidence type="ECO:0000256" key="5">
    <source>
        <dbReference type="ARBA" id="ARBA00022927"/>
    </source>
</evidence>
<evidence type="ECO:0000313" key="11">
    <source>
        <dbReference type="EMBL" id="TRY74421.1"/>
    </source>
</evidence>
<evidence type="ECO:0000256" key="1">
    <source>
        <dbReference type="ARBA" id="ARBA00004567"/>
    </source>
</evidence>
<keyword evidence="6 9" id="KW-0811">Translocation</keyword>
<dbReference type="GO" id="GO:0017056">
    <property type="term" value="F:structural constituent of nuclear pore"/>
    <property type="evidence" value="ECO:0007669"/>
    <property type="project" value="TreeGrafter"/>
</dbReference>
<feature type="region of interest" description="Disordered" evidence="10">
    <location>
        <begin position="1"/>
        <end position="25"/>
    </location>
</feature>
<sequence length="683" mass="76717">MILPSVSGGGGSAPPPPTQVTVPQSGGALGVAWQRGNALTLFPTRFPPLDRSAGGGAAGSSGGQTQPLTLVSWERSLFEPVFRKLINESAQIFIQLQRGVAPGCRDVGRDFYLQISRQYRSVIRDCQELLDGAGADPNTMAVDGTGDTPSVAQSELLYKLELIWNLVEVLVIETRPVSKNGIILPQLVQWCCLHFPEADQKARHVLTENPEQPEMHAHFWDALLLFLIQGRTEQAQKLLRLHSDFGNTEAFGSLDELIRKMPRYSPQLMMSSVDFDFRFKHWQKEVRSRLDEGDFASSHELHRLALVLSGSEEALSEMADKCETWYQWMIGKLLFTQPDVKSYDLSYHAQQAINKFGGLSGMTSLDSILLAVMESDIAQVINELSSTLDNHWFPAHLLDLLYHTDPSAFETNPEDAIAAANACGSLREYLILEYGTCLMSHRSLWQVGALYMDHCPTQGKYRLELLLERIPLDTETKANKIMAMANERGMYSIVGSTCRVMGMQALREKRIGSAMAWALRSQDAQFTTFLADQLLLQYCEEGSFTSADLLDHLGSSMVLSDRLTFLAKYREFHRLCSEEQDFKAAASLLHSLMWSRMAPKYFWVTLLIDALPFVSCQDEVLLSSEQTYELLHCLQEISKDESLPKKQKLLLEEHEPQIRLELSRNLAIALMEEGDEQAITLAR</sequence>